<dbReference type="KEGG" id="hadh:FRZ61_50690"/>
<dbReference type="InterPro" id="IPR027417">
    <property type="entry name" value="P-loop_NTPase"/>
</dbReference>
<sequence>MRFLLANLLYGQIASTAALQEMVPDIHRGLVGHQIHGSRKTLIKTHWRFLPDLPLREDTIGAIYIIRDPIEVLVSNLNYVILRGEQASGPQNESVKREFERRWIDSYIAQGGYQRWREMGFGTWEENLRSWTEDPLPYTRLVVRYEALRSDIAGTMATVSRFLGIEAGEAKLQAAIDRSSFAAMQALEEAEIRERRAGIFFDPAQAAGGDRRFVSGSARDPMSAAQREAALQRFGPMMEKLGYRPQAES</sequence>
<protein>
    <recommendedName>
        <fullName evidence="1">Sulfotransferase domain-containing protein</fullName>
    </recommendedName>
</protein>
<dbReference type="Proteomes" id="UP000325797">
    <property type="component" value="Chromosome"/>
</dbReference>
<dbReference type="SUPFAM" id="SSF52540">
    <property type="entry name" value="P-loop containing nucleoside triphosphate hydrolases"/>
    <property type="match status" value="1"/>
</dbReference>
<evidence type="ECO:0000313" key="3">
    <source>
        <dbReference type="Proteomes" id="UP000325797"/>
    </source>
</evidence>
<organism evidence="2 3">
    <name type="scientific">Hypericibacter adhaerens</name>
    <dbReference type="NCBI Taxonomy" id="2602016"/>
    <lineage>
        <taxon>Bacteria</taxon>
        <taxon>Pseudomonadati</taxon>
        <taxon>Pseudomonadota</taxon>
        <taxon>Alphaproteobacteria</taxon>
        <taxon>Rhodospirillales</taxon>
        <taxon>Dongiaceae</taxon>
        <taxon>Hypericibacter</taxon>
    </lineage>
</organism>
<dbReference type="Pfam" id="PF00685">
    <property type="entry name" value="Sulfotransfer_1"/>
    <property type="match status" value="1"/>
</dbReference>
<gene>
    <name evidence="2" type="ORF">FRZ61_50690</name>
</gene>
<keyword evidence="3" id="KW-1185">Reference proteome</keyword>
<feature type="domain" description="Sulfotransferase" evidence="1">
    <location>
        <begin position="41"/>
        <end position="240"/>
    </location>
</feature>
<dbReference type="AlphaFoldDB" id="A0A5J6N845"/>
<dbReference type="InterPro" id="IPR000863">
    <property type="entry name" value="Sulfotransferase_dom"/>
</dbReference>
<reference evidence="2 3" key="1">
    <citation type="submission" date="2019-08" db="EMBL/GenBank/DDBJ databases">
        <title>Hyperibacter terrae gen. nov., sp. nov. and Hyperibacter viscosus sp. nov., two new members in the family Rhodospirillaceae isolated from the rhizosphere of Hypericum perforatum.</title>
        <authorList>
            <person name="Noviana Z."/>
        </authorList>
    </citation>
    <scope>NUCLEOTIDE SEQUENCE [LARGE SCALE GENOMIC DNA]</scope>
    <source>
        <strain evidence="2 3">R5959</strain>
    </source>
</reference>
<name>A0A5J6N845_9PROT</name>
<evidence type="ECO:0000313" key="2">
    <source>
        <dbReference type="EMBL" id="QEX25123.1"/>
    </source>
</evidence>
<accession>A0A5J6N845</accession>
<dbReference type="Gene3D" id="3.40.50.300">
    <property type="entry name" value="P-loop containing nucleotide triphosphate hydrolases"/>
    <property type="match status" value="1"/>
</dbReference>
<dbReference type="RefSeq" id="WP_191909202.1">
    <property type="nucleotide sequence ID" value="NZ_CP042582.1"/>
</dbReference>
<dbReference type="EMBL" id="CP042582">
    <property type="protein sequence ID" value="QEX25123.1"/>
    <property type="molecule type" value="Genomic_DNA"/>
</dbReference>
<proteinExistence type="predicted"/>
<dbReference type="GO" id="GO:0008146">
    <property type="term" value="F:sulfotransferase activity"/>
    <property type="evidence" value="ECO:0007669"/>
    <property type="project" value="InterPro"/>
</dbReference>
<evidence type="ECO:0000259" key="1">
    <source>
        <dbReference type="Pfam" id="PF00685"/>
    </source>
</evidence>